<dbReference type="EMBL" id="JBIAMX010000001">
    <property type="protein sequence ID" value="MFF0541488.1"/>
    <property type="molecule type" value="Genomic_DNA"/>
</dbReference>
<comment type="caution">
    <text evidence="2">The sequence shown here is derived from an EMBL/GenBank/DDBJ whole genome shotgun (WGS) entry which is preliminary data.</text>
</comment>
<proteinExistence type="predicted"/>
<protein>
    <submittedName>
        <fullName evidence="2">Uncharacterized protein</fullName>
    </submittedName>
</protein>
<feature type="transmembrane region" description="Helical" evidence="1">
    <location>
        <begin position="96"/>
        <end position="113"/>
    </location>
</feature>
<keyword evidence="1" id="KW-0472">Membrane</keyword>
<accession>A0ABW6PGK5</accession>
<evidence type="ECO:0000256" key="1">
    <source>
        <dbReference type="SAM" id="Phobius"/>
    </source>
</evidence>
<gene>
    <name evidence="2" type="ORF">ACFYTF_01465</name>
</gene>
<keyword evidence="1" id="KW-1133">Transmembrane helix</keyword>
<organism evidence="2 3">
    <name type="scientific">Nocardia thailandica</name>
    <dbReference type="NCBI Taxonomy" id="257275"/>
    <lineage>
        <taxon>Bacteria</taxon>
        <taxon>Bacillati</taxon>
        <taxon>Actinomycetota</taxon>
        <taxon>Actinomycetes</taxon>
        <taxon>Mycobacteriales</taxon>
        <taxon>Nocardiaceae</taxon>
        <taxon>Nocardia</taxon>
    </lineage>
</organism>
<keyword evidence="3" id="KW-1185">Reference proteome</keyword>
<evidence type="ECO:0000313" key="2">
    <source>
        <dbReference type="EMBL" id="MFF0541488.1"/>
    </source>
</evidence>
<evidence type="ECO:0000313" key="3">
    <source>
        <dbReference type="Proteomes" id="UP001601444"/>
    </source>
</evidence>
<feature type="transmembrane region" description="Helical" evidence="1">
    <location>
        <begin position="59"/>
        <end position="84"/>
    </location>
</feature>
<dbReference type="Proteomes" id="UP001601444">
    <property type="component" value="Unassembled WGS sequence"/>
</dbReference>
<reference evidence="2 3" key="1">
    <citation type="submission" date="2024-10" db="EMBL/GenBank/DDBJ databases">
        <title>The Natural Products Discovery Center: Release of the First 8490 Sequenced Strains for Exploring Actinobacteria Biosynthetic Diversity.</title>
        <authorList>
            <person name="Kalkreuter E."/>
            <person name="Kautsar S.A."/>
            <person name="Yang D."/>
            <person name="Bader C.D."/>
            <person name="Teijaro C.N."/>
            <person name="Fluegel L."/>
            <person name="Davis C.M."/>
            <person name="Simpson J.R."/>
            <person name="Lauterbach L."/>
            <person name="Steele A.D."/>
            <person name="Gui C."/>
            <person name="Meng S."/>
            <person name="Li G."/>
            <person name="Viehrig K."/>
            <person name="Ye F."/>
            <person name="Su P."/>
            <person name="Kiefer A.F."/>
            <person name="Nichols A."/>
            <person name="Cepeda A.J."/>
            <person name="Yan W."/>
            <person name="Fan B."/>
            <person name="Jiang Y."/>
            <person name="Adhikari A."/>
            <person name="Zheng C.-J."/>
            <person name="Schuster L."/>
            <person name="Cowan T.M."/>
            <person name="Smanski M.J."/>
            <person name="Chevrette M.G."/>
            <person name="De Carvalho L.P.S."/>
            <person name="Shen B."/>
        </authorList>
    </citation>
    <scope>NUCLEOTIDE SEQUENCE [LARGE SCALE GENOMIC DNA]</scope>
    <source>
        <strain evidence="2 3">NPDC004045</strain>
    </source>
</reference>
<keyword evidence="1" id="KW-0812">Transmembrane</keyword>
<dbReference type="RefSeq" id="WP_387698710.1">
    <property type="nucleotide sequence ID" value="NZ_JBIAMX010000001.1"/>
</dbReference>
<feature type="transmembrane region" description="Helical" evidence="1">
    <location>
        <begin position="159"/>
        <end position="178"/>
    </location>
</feature>
<feature type="transmembrane region" description="Helical" evidence="1">
    <location>
        <begin position="119"/>
        <end position="138"/>
    </location>
</feature>
<name>A0ABW6PGK5_9NOCA</name>
<sequence length="229" mass="25101">MSGTARSAPENRHLVAKGLTATGAAALFIVLRVFAITDYHWGAAFSVVSTLELDDVPPMILGTLMASPFLGGIAVSVLLAEALIRQIRLGMPRWESAGNTVWLILLCLFAASLTWTYRIWWVPGTAAALAALLLAVLWTSKRTTDGARFARWFMTRTGIVIAAAALGLAAAVQVPWMTKEDIDTRTGRVEGWVLENPPGFLKVLLERDREIRIIDVNDVLHREEIDPEP</sequence>